<dbReference type="AlphaFoldDB" id="A0A378Y8R7"/>
<organism evidence="2 3">
    <name type="scientific">Nocardia otitidiscaviarum</name>
    <dbReference type="NCBI Taxonomy" id="1823"/>
    <lineage>
        <taxon>Bacteria</taxon>
        <taxon>Bacillati</taxon>
        <taxon>Actinomycetota</taxon>
        <taxon>Actinomycetes</taxon>
        <taxon>Mycobacteriales</taxon>
        <taxon>Nocardiaceae</taxon>
        <taxon>Nocardia</taxon>
    </lineage>
</organism>
<keyword evidence="1" id="KW-0812">Transmembrane</keyword>
<feature type="transmembrane region" description="Helical" evidence="1">
    <location>
        <begin position="32"/>
        <end position="54"/>
    </location>
</feature>
<dbReference type="STRING" id="1406858.GCA_000710895_01715"/>
<evidence type="ECO:0000313" key="3">
    <source>
        <dbReference type="Proteomes" id="UP000255467"/>
    </source>
</evidence>
<keyword evidence="1" id="KW-1133">Transmembrane helix</keyword>
<reference evidence="2 3" key="1">
    <citation type="submission" date="2018-06" db="EMBL/GenBank/DDBJ databases">
        <authorList>
            <consortium name="Pathogen Informatics"/>
            <person name="Doyle S."/>
        </authorList>
    </citation>
    <scope>NUCLEOTIDE SEQUENCE [LARGE SCALE GENOMIC DNA]</scope>
    <source>
        <strain evidence="2 3">NCTC1934</strain>
    </source>
</reference>
<keyword evidence="1" id="KW-0472">Membrane</keyword>
<sequence>MADVIRVFTPIKRVPTVIGKAQNGQKIPFGPYTLPQVAAGVALMLVTSIAAMSIPGNPAVVFILGLVLTVIVVFALGLVPDTGVRLTSRVLWFGRLILIRKPVSASGMPVSPDSARYSVYIEDSVVVILPDLDGVPRPEPPARALASGILELAAGRTADPTRDEPRNEQ</sequence>
<dbReference type="Proteomes" id="UP000255467">
    <property type="component" value="Unassembled WGS sequence"/>
</dbReference>
<name>A0A378Y8R7_9NOCA</name>
<evidence type="ECO:0000313" key="2">
    <source>
        <dbReference type="EMBL" id="SUA72777.1"/>
    </source>
</evidence>
<proteinExistence type="predicted"/>
<keyword evidence="3" id="KW-1185">Reference proteome</keyword>
<dbReference type="RefSeq" id="WP_051036925.1">
    <property type="nucleotide sequence ID" value="NZ_UGRY01000002.1"/>
</dbReference>
<dbReference type="EMBL" id="UGRY01000002">
    <property type="protein sequence ID" value="SUA72777.1"/>
    <property type="molecule type" value="Genomic_DNA"/>
</dbReference>
<gene>
    <name evidence="2" type="ORF">NCTC1934_00207</name>
</gene>
<evidence type="ECO:0000256" key="1">
    <source>
        <dbReference type="SAM" id="Phobius"/>
    </source>
</evidence>
<accession>A0A378Y8R7</accession>
<feature type="transmembrane region" description="Helical" evidence="1">
    <location>
        <begin position="60"/>
        <end position="79"/>
    </location>
</feature>
<protein>
    <submittedName>
        <fullName evidence="2">Uncharacterized protein</fullName>
    </submittedName>
</protein>